<evidence type="ECO:0000256" key="7">
    <source>
        <dbReference type="ARBA" id="ARBA00023136"/>
    </source>
</evidence>
<evidence type="ECO:0000256" key="3">
    <source>
        <dbReference type="ARBA" id="ARBA00022692"/>
    </source>
</evidence>
<evidence type="ECO:0000256" key="4">
    <source>
        <dbReference type="ARBA" id="ARBA00022960"/>
    </source>
</evidence>
<dbReference type="PANTHER" id="PTHR47019:SF1">
    <property type="entry name" value="LIPID II FLIPPASE MURJ"/>
    <property type="match status" value="1"/>
</dbReference>
<name>A0A3M0CFH3_9PROT</name>
<evidence type="ECO:0000313" key="14">
    <source>
        <dbReference type="Proteomes" id="UP000271227"/>
    </source>
</evidence>
<dbReference type="PRINTS" id="PR01806">
    <property type="entry name" value="VIRFACTRMVIN"/>
</dbReference>
<dbReference type="FunCoup" id="A0A3M0CFH3">
    <property type="interactions" value="331"/>
</dbReference>
<dbReference type="InterPro" id="IPR051050">
    <property type="entry name" value="Lipid_II_flippase_MurJ/MviN"/>
</dbReference>
<dbReference type="GO" id="GO:0034204">
    <property type="term" value="P:lipid translocation"/>
    <property type="evidence" value="ECO:0007669"/>
    <property type="project" value="TreeGrafter"/>
</dbReference>
<organism evidence="13 14">
    <name type="scientific">Eilatimonas milleporae</name>
    <dbReference type="NCBI Taxonomy" id="911205"/>
    <lineage>
        <taxon>Bacteria</taxon>
        <taxon>Pseudomonadati</taxon>
        <taxon>Pseudomonadota</taxon>
        <taxon>Alphaproteobacteria</taxon>
        <taxon>Kordiimonadales</taxon>
        <taxon>Kordiimonadaceae</taxon>
        <taxon>Eilatimonas</taxon>
    </lineage>
</organism>
<feature type="transmembrane region" description="Helical" evidence="10">
    <location>
        <begin position="387"/>
        <end position="410"/>
    </location>
</feature>
<evidence type="ECO:0000256" key="5">
    <source>
        <dbReference type="ARBA" id="ARBA00022984"/>
    </source>
</evidence>
<comment type="function">
    <text evidence="8 10 11">Involved in peptidoglycan biosynthesis. Transports lipid-linked peptidoglycan precursors from the inner to the outer leaflet of the cytoplasmic membrane.</text>
</comment>
<keyword evidence="4 10" id="KW-0133">Cell shape</keyword>
<feature type="transmembrane region" description="Helical" evidence="10">
    <location>
        <begin position="267"/>
        <end position="293"/>
    </location>
</feature>
<keyword evidence="14" id="KW-1185">Reference proteome</keyword>
<evidence type="ECO:0000256" key="2">
    <source>
        <dbReference type="ARBA" id="ARBA00022475"/>
    </source>
</evidence>
<evidence type="ECO:0000256" key="8">
    <source>
        <dbReference type="ARBA" id="ARBA00060041"/>
    </source>
</evidence>
<evidence type="ECO:0000256" key="10">
    <source>
        <dbReference type="HAMAP-Rule" id="MF_02078"/>
    </source>
</evidence>
<keyword evidence="10" id="KW-0997">Cell inner membrane</keyword>
<feature type="transmembrane region" description="Helical" evidence="10">
    <location>
        <begin position="313"/>
        <end position="335"/>
    </location>
</feature>
<evidence type="ECO:0000256" key="1">
    <source>
        <dbReference type="ARBA" id="ARBA00004651"/>
    </source>
</evidence>
<dbReference type="GO" id="GO:0005886">
    <property type="term" value="C:plasma membrane"/>
    <property type="evidence" value="ECO:0007669"/>
    <property type="project" value="UniProtKB-SubCell"/>
</dbReference>
<dbReference type="HAMAP" id="MF_02078">
    <property type="entry name" value="MurJ_MviN"/>
    <property type="match status" value="1"/>
</dbReference>
<dbReference type="PANTHER" id="PTHR47019">
    <property type="entry name" value="LIPID II FLIPPASE MURJ"/>
    <property type="match status" value="1"/>
</dbReference>
<comment type="pathway">
    <text evidence="10">Cell wall biogenesis; peptidoglycan biosynthesis.</text>
</comment>
<dbReference type="EMBL" id="REFR01000015">
    <property type="protein sequence ID" value="RMB01893.1"/>
    <property type="molecule type" value="Genomic_DNA"/>
</dbReference>
<evidence type="ECO:0000256" key="12">
    <source>
        <dbReference type="SAM" id="MobiDB-lite"/>
    </source>
</evidence>
<keyword evidence="3 10" id="KW-0812">Transmembrane</keyword>
<feature type="transmembrane region" description="Helical" evidence="10">
    <location>
        <begin position="61"/>
        <end position="79"/>
    </location>
</feature>
<feature type="transmembrane region" description="Helical" evidence="10">
    <location>
        <begin position="513"/>
        <end position="538"/>
    </location>
</feature>
<keyword evidence="2 10" id="KW-1003">Cell membrane</keyword>
<keyword evidence="6 10" id="KW-1133">Transmembrane helix</keyword>
<dbReference type="PIRSF" id="PIRSF002869">
    <property type="entry name" value="MviN"/>
    <property type="match status" value="1"/>
</dbReference>
<keyword evidence="10 11" id="KW-0961">Cell wall biogenesis/degradation</keyword>
<dbReference type="InterPro" id="IPR004268">
    <property type="entry name" value="MurJ"/>
</dbReference>
<comment type="caution">
    <text evidence="13">The sequence shown here is derived from an EMBL/GenBank/DDBJ whole genome shotgun (WGS) entry which is preliminary data.</text>
</comment>
<feature type="transmembrane region" description="Helical" evidence="10">
    <location>
        <begin position="422"/>
        <end position="441"/>
    </location>
</feature>
<feature type="transmembrane region" description="Helical" evidence="10">
    <location>
        <begin position="171"/>
        <end position="188"/>
    </location>
</feature>
<dbReference type="NCBIfam" id="TIGR01695">
    <property type="entry name" value="murJ_mviN"/>
    <property type="match status" value="1"/>
</dbReference>
<dbReference type="Pfam" id="PF03023">
    <property type="entry name" value="MurJ"/>
    <property type="match status" value="1"/>
</dbReference>
<feature type="transmembrane region" description="Helical" evidence="10">
    <location>
        <begin position="226"/>
        <end position="246"/>
    </location>
</feature>
<feature type="transmembrane region" description="Helical" evidence="10">
    <location>
        <begin position="447"/>
        <end position="469"/>
    </location>
</feature>
<dbReference type="Proteomes" id="UP000271227">
    <property type="component" value="Unassembled WGS sequence"/>
</dbReference>
<comment type="subcellular location">
    <subcellularLocation>
        <location evidence="10">Cell inner membrane</location>
        <topology evidence="10">Multi-pass membrane protein</topology>
    </subcellularLocation>
    <subcellularLocation>
        <location evidence="1">Cell membrane</location>
        <topology evidence="1">Multi-pass membrane protein</topology>
    </subcellularLocation>
</comment>
<evidence type="ECO:0000256" key="9">
    <source>
        <dbReference type="ARBA" id="ARBA00061532"/>
    </source>
</evidence>
<reference evidence="13 14" key="1">
    <citation type="submission" date="2018-10" db="EMBL/GenBank/DDBJ databases">
        <title>Genomic Encyclopedia of Archaeal and Bacterial Type Strains, Phase II (KMG-II): from individual species to whole genera.</title>
        <authorList>
            <person name="Goeker M."/>
        </authorList>
    </citation>
    <scope>NUCLEOTIDE SEQUENCE [LARGE SCALE GENOMIC DNA]</scope>
    <source>
        <strain evidence="13 14">DSM 25217</strain>
    </source>
</reference>
<proteinExistence type="inferred from homology"/>
<dbReference type="InParanoid" id="A0A3M0CFH3"/>
<dbReference type="GO" id="GO:0009252">
    <property type="term" value="P:peptidoglycan biosynthetic process"/>
    <property type="evidence" value="ECO:0007669"/>
    <property type="project" value="UniProtKB-UniRule"/>
</dbReference>
<feature type="transmembrane region" description="Helical" evidence="10">
    <location>
        <begin position="481"/>
        <end position="501"/>
    </location>
</feature>
<evidence type="ECO:0000256" key="11">
    <source>
        <dbReference type="PIRNR" id="PIRNR002869"/>
    </source>
</evidence>
<evidence type="ECO:0000313" key="13">
    <source>
        <dbReference type="EMBL" id="RMB01893.1"/>
    </source>
</evidence>
<keyword evidence="7 10" id="KW-0472">Membrane</keyword>
<evidence type="ECO:0000256" key="6">
    <source>
        <dbReference type="ARBA" id="ARBA00022989"/>
    </source>
</evidence>
<feature type="transmembrane region" description="Helical" evidence="10">
    <location>
        <begin position="347"/>
        <end position="367"/>
    </location>
</feature>
<dbReference type="AlphaFoldDB" id="A0A3M0CFH3"/>
<dbReference type="GO" id="GO:0008360">
    <property type="term" value="P:regulation of cell shape"/>
    <property type="evidence" value="ECO:0007669"/>
    <property type="project" value="UniProtKB-UniRule"/>
</dbReference>
<feature type="transmembrane region" description="Helical" evidence="10">
    <location>
        <begin position="195"/>
        <end position="214"/>
    </location>
</feature>
<accession>A0A3M0CFH3</accession>
<dbReference type="GO" id="GO:0071555">
    <property type="term" value="P:cell wall organization"/>
    <property type="evidence" value="ECO:0007669"/>
    <property type="project" value="UniProtKB-UniRule"/>
</dbReference>
<dbReference type="UniPathway" id="UPA00219"/>
<feature type="region of interest" description="Disordered" evidence="12">
    <location>
        <begin position="1"/>
        <end position="30"/>
    </location>
</feature>
<gene>
    <name evidence="10" type="primary">murJ</name>
    <name evidence="13" type="ORF">BXY39_3401</name>
</gene>
<protein>
    <recommendedName>
        <fullName evidence="10">Probable lipid II flippase MurJ</fullName>
    </recommendedName>
</protein>
<sequence>MNTGGKKSPPSPKIAESDTTGDAAPETSAGVPRRNTLARRLGTVGGWTLLSRVFGFLRDLLMARYLGAAAAADAFFIAFKLPNFFRRLFAEGAFSAGFIPLYAERLGTRAEEDGRARADRFAGRVLSWFLPILLLFLILMEAAMVPVMLGLTGGFADNPEKFALTVTLGRLTFPYLVTISLVSLWAGMLNGLDRYAAAAFVPVILNIFMIAALLGLGETEEDKARALAVAVSLSGLGQFLWLFVAGRRAGIRLQLSWPRLDPEIRRLGAIVAPAAVGAGVMQINLLVDIFLAARFLPEGSVSWMFYADRLNQLPVGVIGVGLGTVLLPTISRLLAGGRIHEAMAEQNRALVLGLGLTLPAAAALAVVGTPIIRGLFERAAFTGADSLATGAALGAYAIGLPAYVLAKVMLPGFHARQDTVTPVRIALVGMGVNLALNLLLIGPLAHVGLALGTAGAAWVSVAAMMAVLYRRGHFRMLAGTLSRLVRLMAATLLMTGLLYGLKDVLMPYFVTDGPVRIAALAALILAGMTSYGLAALGLKALSLKDVKKLGGSR</sequence>
<keyword evidence="5 10" id="KW-0573">Peptidoglycan synthesis</keyword>
<comment type="similarity">
    <text evidence="9 10 11">Belongs to the MurJ/MviN family.</text>
</comment>
<dbReference type="CDD" id="cd13123">
    <property type="entry name" value="MATE_MurJ_like"/>
    <property type="match status" value="1"/>
</dbReference>
<feature type="transmembrane region" description="Helical" evidence="10">
    <location>
        <begin position="125"/>
        <end position="151"/>
    </location>
</feature>
<dbReference type="GO" id="GO:0015648">
    <property type="term" value="F:lipid-linked peptidoglycan transporter activity"/>
    <property type="evidence" value="ECO:0007669"/>
    <property type="project" value="UniProtKB-UniRule"/>
</dbReference>
<keyword evidence="10 11" id="KW-0813">Transport</keyword>